<evidence type="ECO:0000313" key="14">
    <source>
        <dbReference type="Proteomes" id="UP000770661"/>
    </source>
</evidence>
<evidence type="ECO:0000256" key="5">
    <source>
        <dbReference type="ARBA" id="ARBA00019998"/>
    </source>
</evidence>
<keyword evidence="11" id="KW-0539">Nucleus</keyword>
<dbReference type="Pfam" id="PF06239">
    <property type="entry name" value="ECSIT_N"/>
    <property type="match status" value="1"/>
</dbReference>
<dbReference type="InterPro" id="IPR046448">
    <property type="entry name" value="ECSIT_N"/>
</dbReference>
<evidence type="ECO:0000256" key="1">
    <source>
        <dbReference type="ARBA" id="ARBA00004123"/>
    </source>
</evidence>
<protein>
    <recommendedName>
        <fullName evidence="5">Evolutionarily conserved signaling intermediate in Toll pathway, mitochondrial</fullName>
    </recommendedName>
</protein>
<dbReference type="GO" id="GO:0045087">
    <property type="term" value="P:innate immune response"/>
    <property type="evidence" value="ECO:0007669"/>
    <property type="project" value="UniProtKB-KW"/>
</dbReference>
<dbReference type="EMBL" id="JACEEZ010023784">
    <property type="protein sequence ID" value="KAG0710896.1"/>
    <property type="molecule type" value="Genomic_DNA"/>
</dbReference>
<dbReference type="OrthoDB" id="10064298at2759"/>
<dbReference type="PANTHER" id="PTHR13113:SF1">
    <property type="entry name" value="EVOLUTIONARILY CONSERVED SIGNALING INTERMEDIATE IN TOLL PATHWAY, MITOCHONDRIAL"/>
    <property type="match status" value="1"/>
</dbReference>
<evidence type="ECO:0000256" key="10">
    <source>
        <dbReference type="ARBA" id="ARBA00023128"/>
    </source>
</evidence>
<feature type="domain" description="ECSIT C-terminal" evidence="12">
    <location>
        <begin position="58"/>
        <end position="183"/>
    </location>
</feature>
<comment type="subcellular location">
    <subcellularLocation>
        <location evidence="3">Cytoplasm</location>
    </subcellularLocation>
    <subcellularLocation>
        <location evidence="2">Mitochondrion</location>
    </subcellularLocation>
    <subcellularLocation>
        <location evidence="1">Nucleus</location>
    </subcellularLocation>
</comment>
<name>A0A8J5CE46_CHIOP</name>
<keyword evidence="10" id="KW-0496">Mitochondrion</keyword>
<evidence type="ECO:0000256" key="8">
    <source>
        <dbReference type="ARBA" id="ARBA00022859"/>
    </source>
</evidence>
<sequence length="205" mass="22510">MNASPWTLPHIVPNDAFELAKMAVARMCTVDPTSSVIIYQTSEVEDAVEDTWIVSGQSKVQQELLEKHPPGEPIKVEGPFRIHLRNKSLGYFVLRAEAKPKPPPPSREVIDDVGNLKSWFTGELESEETALTQPISVHEQDDGTILGLCVTGTSGRDSLLSWIRLLERSNPCMSDIPVLFTQASPIGAVMGIEAQQQSTELTTTT</sequence>
<dbReference type="SMART" id="SM01284">
    <property type="entry name" value="ECSIT_Cterm"/>
    <property type="match status" value="1"/>
</dbReference>
<dbReference type="GO" id="GO:0005739">
    <property type="term" value="C:mitochondrion"/>
    <property type="evidence" value="ECO:0007669"/>
    <property type="project" value="UniProtKB-SubCell"/>
</dbReference>
<evidence type="ECO:0000256" key="3">
    <source>
        <dbReference type="ARBA" id="ARBA00004496"/>
    </source>
</evidence>
<keyword evidence="6" id="KW-0963">Cytoplasm</keyword>
<comment type="caution">
    <text evidence="13">The sequence shown here is derived from an EMBL/GenBank/DDBJ whole genome shotgun (WGS) entry which is preliminary data.</text>
</comment>
<dbReference type="AlphaFoldDB" id="A0A8J5CE46"/>
<dbReference type="GO" id="GO:0007178">
    <property type="term" value="P:cell surface receptor protein serine/threonine kinase signaling pathway"/>
    <property type="evidence" value="ECO:0007669"/>
    <property type="project" value="TreeGrafter"/>
</dbReference>
<dbReference type="Pfam" id="PF14784">
    <property type="entry name" value="ECSIT_C"/>
    <property type="match status" value="1"/>
</dbReference>
<accession>A0A8J5CE46</accession>
<dbReference type="InterPro" id="IPR029342">
    <property type="entry name" value="ECIST_C"/>
</dbReference>
<keyword evidence="14" id="KW-1185">Reference proteome</keyword>
<evidence type="ECO:0000256" key="4">
    <source>
        <dbReference type="ARBA" id="ARBA00007674"/>
    </source>
</evidence>
<dbReference type="InterPro" id="IPR010418">
    <property type="entry name" value="ECSIT"/>
</dbReference>
<evidence type="ECO:0000313" key="13">
    <source>
        <dbReference type="EMBL" id="KAG0710896.1"/>
    </source>
</evidence>
<dbReference type="Proteomes" id="UP000770661">
    <property type="component" value="Unassembled WGS sequence"/>
</dbReference>
<evidence type="ECO:0000256" key="11">
    <source>
        <dbReference type="ARBA" id="ARBA00023242"/>
    </source>
</evidence>
<organism evidence="13 14">
    <name type="scientific">Chionoecetes opilio</name>
    <name type="common">Atlantic snow crab</name>
    <name type="synonym">Cancer opilio</name>
    <dbReference type="NCBI Taxonomy" id="41210"/>
    <lineage>
        <taxon>Eukaryota</taxon>
        <taxon>Metazoa</taxon>
        <taxon>Ecdysozoa</taxon>
        <taxon>Arthropoda</taxon>
        <taxon>Crustacea</taxon>
        <taxon>Multicrustacea</taxon>
        <taxon>Malacostraca</taxon>
        <taxon>Eumalacostraca</taxon>
        <taxon>Eucarida</taxon>
        <taxon>Decapoda</taxon>
        <taxon>Pleocyemata</taxon>
        <taxon>Brachyura</taxon>
        <taxon>Eubrachyura</taxon>
        <taxon>Majoidea</taxon>
        <taxon>Majidae</taxon>
        <taxon>Chionoecetes</taxon>
    </lineage>
</organism>
<evidence type="ECO:0000256" key="2">
    <source>
        <dbReference type="ARBA" id="ARBA00004173"/>
    </source>
</evidence>
<keyword evidence="9" id="KW-0809">Transit peptide</keyword>
<evidence type="ECO:0000259" key="12">
    <source>
        <dbReference type="SMART" id="SM01284"/>
    </source>
</evidence>
<keyword evidence="7" id="KW-0399">Innate immunity</keyword>
<keyword evidence="8" id="KW-0391">Immunity</keyword>
<evidence type="ECO:0000256" key="7">
    <source>
        <dbReference type="ARBA" id="ARBA00022588"/>
    </source>
</evidence>
<dbReference type="PANTHER" id="PTHR13113">
    <property type="entry name" value="ECSIT EVOLUTIONARILY CONSERVED SIGNALING INTERMEDIATE IN TOLL PATHWAYS"/>
    <property type="match status" value="1"/>
</dbReference>
<evidence type="ECO:0000256" key="9">
    <source>
        <dbReference type="ARBA" id="ARBA00022946"/>
    </source>
</evidence>
<gene>
    <name evidence="13" type="primary">ECSIT_1</name>
    <name evidence="13" type="ORF">GWK47_021844</name>
</gene>
<proteinExistence type="inferred from homology"/>
<evidence type="ECO:0000256" key="6">
    <source>
        <dbReference type="ARBA" id="ARBA00022490"/>
    </source>
</evidence>
<dbReference type="GO" id="GO:0005634">
    <property type="term" value="C:nucleus"/>
    <property type="evidence" value="ECO:0007669"/>
    <property type="project" value="UniProtKB-SubCell"/>
</dbReference>
<comment type="similarity">
    <text evidence="4">Belongs to the ECSIT family.</text>
</comment>
<reference evidence="13" key="1">
    <citation type="submission" date="2020-07" db="EMBL/GenBank/DDBJ databases">
        <title>The High-quality genome of the commercially important snow crab, Chionoecetes opilio.</title>
        <authorList>
            <person name="Jeong J.-H."/>
            <person name="Ryu S."/>
        </authorList>
    </citation>
    <scope>NUCLEOTIDE SEQUENCE</scope>
    <source>
        <strain evidence="13">MADBK_172401_WGS</strain>
        <tissue evidence="13">Digestive gland</tissue>
    </source>
</reference>